<dbReference type="EMBL" id="JACHVX010000005">
    <property type="protein sequence ID" value="MBB2924600.1"/>
    <property type="molecule type" value="Genomic_DNA"/>
</dbReference>
<dbReference type="GO" id="GO:0046872">
    <property type="term" value="F:metal ion binding"/>
    <property type="evidence" value="ECO:0007669"/>
    <property type="project" value="InterPro"/>
</dbReference>
<evidence type="ECO:0000313" key="3">
    <source>
        <dbReference type="Proteomes" id="UP000518206"/>
    </source>
</evidence>
<gene>
    <name evidence="2" type="ORF">FHR80_003533</name>
</gene>
<accession>A0A7W4UI60</accession>
<reference evidence="2 3" key="1">
    <citation type="submission" date="2020-08" db="EMBL/GenBank/DDBJ databases">
        <title>The Agave Microbiome: Exploring the role of microbial communities in plant adaptations to desert environments.</title>
        <authorList>
            <person name="Partida-Martinez L.P."/>
        </authorList>
    </citation>
    <scope>NUCLEOTIDE SEQUENCE [LARGE SCALE GENOMIC DNA]</scope>
    <source>
        <strain evidence="2 3">RAS26</strain>
    </source>
</reference>
<organism evidence="2 3">
    <name type="scientific">Cellulomonas cellasea</name>
    <dbReference type="NCBI Taxonomy" id="43670"/>
    <lineage>
        <taxon>Bacteria</taxon>
        <taxon>Bacillati</taxon>
        <taxon>Actinomycetota</taxon>
        <taxon>Actinomycetes</taxon>
        <taxon>Micrococcales</taxon>
        <taxon>Cellulomonadaceae</taxon>
        <taxon>Cellulomonas</taxon>
    </lineage>
</organism>
<protein>
    <submittedName>
        <fullName evidence="2">Uncharacterized protein (TIGR03083 family)</fullName>
    </submittedName>
</protein>
<dbReference type="Pfam" id="PF11716">
    <property type="entry name" value="MDMPI_N"/>
    <property type="match status" value="1"/>
</dbReference>
<name>A0A7W4UI60_9CELL</name>
<dbReference type="InterPro" id="IPR024344">
    <property type="entry name" value="MDMPI_metal-binding"/>
</dbReference>
<evidence type="ECO:0000259" key="1">
    <source>
        <dbReference type="Pfam" id="PF11716"/>
    </source>
</evidence>
<dbReference type="AlphaFoldDB" id="A0A7W4UI60"/>
<reference evidence="2 3" key="2">
    <citation type="submission" date="2020-08" db="EMBL/GenBank/DDBJ databases">
        <authorList>
            <person name="Partida-Martinez L."/>
            <person name="Huntemann M."/>
            <person name="Clum A."/>
            <person name="Wang J."/>
            <person name="Palaniappan K."/>
            <person name="Ritter S."/>
            <person name="Chen I.-M."/>
            <person name="Stamatis D."/>
            <person name="Reddy T."/>
            <person name="O'Malley R."/>
            <person name="Daum C."/>
            <person name="Shapiro N."/>
            <person name="Ivanova N."/>
            <person name="Kyrpides N."/>
            <person name="Woyke T."/>
        </authorList>
    </citation>
    <scope>NUCLEOTIDE SEQUENCE [LARGE SCALE GENOMIC DNA]</scope>
    <source>
        <strain evidence="2 3">RAS26</strain>
    </source>
</reference>
<feature type="domain" description="Mycothiol-dependent maleylpyruvate isomerase metal-binding" evidence="1">
    <location>
        <begin position="35"/>
        <end position="153"/>
    </location>
</feature>
<comment type="caution">
    <text evidence="2">The sequence shown here is derived from an EMBL/GenBank/DDBJ whole genome shotgun (WGS) entry which is preliminary data.</text>
</comment>
<dbReference type="SUPFAM" id="SSF109854">
    <property type="entry name" value="DinB/YfiT-like putative metalloenzymes"/>
    <property type="match status" value="1"/>
</dbReference>
<dbReference type="Gene3D" id="1.20.120.450">
    <property type="entry name" value="dinb family like domain"/>
    <property type="match status" value="1"/>
</dbReference>
<proteinExistence type="predicted"/>
<evidence type="ECO:0000313" key="2">
    <source>
        <dbReference type="EMBL" id="MBB2924600.1"/>
    </source>
</evidence>
<sequence>MGVHWEESRQAFSDAADWFVRTVGRVGDRWGEPGLGEWDVRALVGHTSRSFLTVEAYLERPAEVVEVASAVAYYRATRAIAAGPGVAERGREAGTALGDDPASAVAEIAARVRALVRGCDGTEMLTSVAGGMRLADYLPTRTFELTVHTTDLAVALGEPADVPASAARQTLGLVTALAVEDGAAAPLLLATTGRRGLPPGFSVL</sequence>
<dbReference type="Proteomes" id="UP000518206">
    <property type="component" value="Unassembled WGS sequence"/>
</dbReference>
<dbReference type="InterPro" id="IPR034660">
    <property type="entry name" value="DinB/YfiT-like"/>
</dbReference>
<dbReference type="RefSeq" id="WP_183297364.1">
    <property type="nucleotide sequence ID" value="NZ_JACHVX010000005.1"/>
</dbReference>